<dbReference type="RefSeq" id="WP_209659794.1">
    <property type="nucleotide sequence ID" value="NZ_JAGGLI010000007.1"/>
</dbReference>
<organism evidence="1 2">
    <name type="scientific">Acetoanaerobium pronyense</name>
    <dbReference type="NCBI Taxonomy" id="1482736"/>
    <lineage>
        <taxon>Bacteria</taxon>
        <taxon>Bacillati</taxon>
        <taxon>Bacillota</taxon>
        <taxon>Clostridia</taxon>
        <taxon>Peptostreptococcales</taxon>
        <taxon>Filifactoraceae</taxon>
        <taxon>Acetoanaerobium</taxon>
    </lineage>
</organism>
<evidence type="ECO:0000313" key="2">
    <source>
        <dbReference type="Proteomes" id="UP001314903"/>
    </source>
</evidence>
<protein>
    <submittedName>
        <fullName evidence="1">Ethanolamine utilization cobalamin adenosyltransferase</fullName>
    </submittedName>
</protein>
<reference evidence="1 2" key="1">
    <citation type="submission" date="2021-03" db="EMBL/GenBank/DDBJ databases">
        <title>Genomic Encyclopedia of Type Strains, Phase IV (KMG-IV): sequencing the most valuable type-strain genomes for metagenomic binning, comparative biology and taxonomic classification.</title>
        <authorList>
            <person name="Goeker M."/>
        </authorList>
    </citation>
    <scope>NUCLEOTIDE SEQUENCE [LARGE SCALE GENOMIC DNA]</scope>
    <source>
        <strain evidence="1 2">DSM 27512</strain>
    </source>
</reference>
<dbReference type="EMBL" id="JAGGLI010000007">
    <property type="protein sequence ID" value="MBP2027086.1"/>
    <property type="molecule type" value="Genomic_DNA"/>
</dbReference>
<sequence length="226" mass="25836">MRFITEENLKVAYKKEPFTTYDTKAGERLTPGGRQFLLDKGIKILSDSAYNKNINKFKKENVEKADKISEAVENTLSEKIFINKVKTIEALFLVTAEELLDRDVFLAQQITILGKQFGNLGKDKDAQNHIRLSVKECEGINTKNLDKELGDCFEITEFHIQLKRGREIVILHRLRCTLRELEPVIIQLFGETEFSSETIGKVNICINTLSQMICSIFGGKECQRKS</sequence>
<gene>
    <name evidence="1" type="ORF">J2Z35_000880</name>
</gene>
<evidence type="ECO:0000313" key="1">
    <source>
        <dbReference type="EMBL" id="MBP2027086.1"/>
    </source>
</evidence>
<comment type="caution">
    <text evidence="1">The sequence shown here is derived from an EMBL/GenBank/DDBJ whole genome shotgun (WGS) entry which is preliminary data.</text>
</comment>
<accession>A0ABS4KH30</accession>
<name>A0ABS4KH30_9FIRM</name>
<dbReference type="Proteomes" id="UP001314903">
    <property type="component" value="Unassembled WGS sequence"/>
</dbReference>
<keyword evidence="2" id="KW-1185">Reference proteome</keyword>
<proteinExistence type="predicted"/>